<evidence type="ECO:0000256" key="5">
    <source>
        <dbReference type="ARBA" id="ARBA00022741"/>
    </source>
</evidence>
<comment type="catalytic activity">
    <reaction evidence="10">
        <text>XTP + H2O = XMP + diphosphate + H(+)</text>
        <dbReference type="Rhea" id="RHEA:28610"/>
        <dbReference type="ChEBI" id="CHEBI:15377"/>
        <dbReference type="ChEBI" id="CHEBI:15378"/>
        <dbReference type="ChEBI" id="CHEBI:33019"/>
        <dbReference type="ChEBI" id="CHEBI:57464"/>
        <dbReference type="ChEBI" id="CHEBI:61314"/>
        <dbReference type="EC" id="3.6.1.66"/>
    </reaction>
</comment>
<keyword evidence="5" id="KW-0547">Nucleotide-binding</keyword>
<dbReference type="EC" id="3.6.1.66" evidence="11"/>
<dbReference type="GO" id="GO:0009117">
    <property type="term" value="P:nucleotide metabolic process"/>
    <property type="evidence" value="ECO:0007669"/>
    <property type="project" value="UniProtKB-KW"/>
</dbReference>
<keyword evidence="6" id="KW-0378">Hydrolase</keyword>
<dbReference type="GO" id="GO:0009146">
    <property type="term" value="P:purine nucleoside triphosphate catabolic process"/>
    <property type="evidence" value="ECO:0007669"/>
    <property type="project" value="UniProtKB-ARBA"/>
</dbReference>
<dbReference type="Gene3D" id="3.90.950.10">
    <property type="match status" value="1"/>
</dbReference>
<evidence type="ECO:0000256" key="7">
    <source>
        <dbReference type="ARBA" id="ARBA00022842"/>
    </source>
</evidence>
<evidence type="ECO:0000256" key="12">
    <source>
        <dbReference type="ARBA" id="ARBA00071289"/>
    </source>
</evidence>
<reference evidence="17" key="1">
    <citation type="submission" date="2018-05" db="EMBL/GenBank/DDBJ databases">
        <authorList>
            <person name="Lanie J.A."/>
            <person name="Ng W.-L."/>
            <person name="Kazmierczak K.M."/>
            <person name="Andrzejewski T.M."/>
            <person name="Davidsen T.M."/>
            <person name="Wayne K.J."/>
            <person name="Tettelin H."/>
            <person name="Glass J.I."/>
            <person name="Rusch D."/>
            <person name="Podicherti R."/>
            <person name="Tsui H.-C.T."/>
            <person name="Winkler M.E."/>
        </authorList>
    </citation>
    <scope>NUCLEOTIDE SEQUENCE</scope>
</reference>
<evidence type="ECO:0000256" key="9">
    <source>
        <dbReference type="ARBA" id="ARBA00051875"/>
    </source>
</evidence>
<keyword evidence="4" id="KW-0479">Metal-binding</keyword>
<evidence type="ECO:0000256" key="11">
    <source>
        <dbReference type="ARBA" id="ARBA00066468"/>
    </source>
</evidence>
<dbReference type="GO" id="GO:0017111">
    <property type="term" value="F:ribonucleoside triphosphate phosphatase activity"/>
    <property type="evidence" value="ECO:0007669"/>
    <property type="project" value="InterPro"/>
</dbReference>
<evidence type="ECO:0000256" key="15">
    <source>
        <dbReference type="ARBA" id="ARBA00083186"/>
    </source>
</evidence>
<dbReference type="InterPro" id="IPR002637">
    <property type="entry name" value="RdgB/HAM1"/>
</dbReference>
<sequence length="200" mass="22760">MSNCINKIVVASHNAGKVREINALLKKQSIQTISLKNFNEPVETGLTFIENSILKSRNASIKTNFPAIADDSGLCVPILDNEPGIYSARWAGRKKDFNLAMNKIERKMRKVCDMKKKDRKAFFVCALSLYFPDHTYKVFEGKIHGHLQFPPKGANGFGYDPIFVPVGFSKTFGEMKHNFKEKISHRAKAFQKLMQYLKKI</sequence>
<dbReference type="GO" id="GO:0046872">
    <property type="term" value="F:metal ion binding"/>
    <property type="evidence" value="ECO:0007669"/>
    <property type="project" value="UniProtKB-KW"/>
</dbReference>
<dbReference type="GO" id="GO:0036222">
    <property type="term" value="F:XTP diphosphatase activity"/>
    <property type="evidence" value="ECO:0007669"/>
    <property type="project" value="UniProtKB-ARBA"/>
</dbReference>
<evidence type="ECO:0000256" key="13">
    <source>
        <dbReference type="ARBA" id="ARBA00075987"/>
    </source>
</evidence>
<comment type="subunit">
    <text evidence="3">Homodimer.</text>
</comment>
<protein>
    <recommendedName>
        <fullName evidence="12">dITP/XTP pyrophosphatase</fullName>
        <ecNumber evidence="11">3.6.1.66</ecNumber>
    </recommendedName>
    <alternativeName>
        <fullName evidence="13">Non-canonical purine NTP pyrophosphatase</fullName>
    </alternativeName>
    <alternativeName>
        <fullName evidence="14">Non-standard purine NTP pyrophosphatase</fullName>
    </alternativeName>
    <alternativeName>
        <fullName evidence="16">Nucleoside-triphosphate diphosphatase</fullName>
    </alternativeName>
    <alternativeName>
        <fullName evidence="15">Nucleoside-triphosphate pyrophosphatase</fullName>
    </alternativeName>
</protein>
<dbReference type="GO" id="GO:0036220">
    <property type="term" value="F:ITP diphosphatase activity"/>
    <property type="evidence" value="ECO:0007669"/>
    <property type="project" value="UniProtKB-EC"/>
</dbReference>
<name>A0A381VSA7_9ZZZZ</name>
<keyword evidence="8" id="KW-0546">Nucleotide metabolism</keyword>
<dbReference type="InterPro" id="IPR020922">
    <property type="entry name" value="dITP/XTP_pyrophosphatase"/>
</dbReference>
<evidence type="ECO:0000256" key="3">
    <source>
        <dbReference type="ARBA" id="ARBA00011738"/>
    </source>
</evidence>
<dbReference type="Pfam" id="PF01725">
    <property type="entry name" value="Ham1p_like"/>
    <property type="match status" value="1"/>
</dbReference>
<dbReference type="PANTHER" id="PTHR11067">
    <property type="entry name" value="INOSINE TRIPHOSPHATE PYROPHOSPHATASE/HAM1 PROTEIN"/>
    <property type="match status" value="1"/>
</dbReference>
<evidence type="ECO:0000256" key="14">
    <source>
        <dbReference type="ARBA" id="ARBA00078805"/>
    </source>
</evidence>
<dbReference type="NCBIfam" id="TIGR00042">
    <property type="entry name" value="RdgB/HAM1 family non-canonical purine NTP pyrophosphatase"/>
    <property type="match status" value="1"/>
</dbReference>
<evidence type="ECO:0000256" key="10">
    <source>
        <dbReference type="ARBA" id="ARBA00052017"/>
    </source>
</evidence>
<comment type="similarity">
    <text evidence="2">Belongs to the HAM1 NTPase family.</text>
</comment>
<comment type="catalytic activity">
    <reaction evidence="9">
        <text>dITP + H2O = dIMP + diphosphate + H(+)</text>
        <dbReference type="Rhea" id="RHEA:28342"/>
        <dbReference type="ChEBI" id="CHEBI:15377"/>
        <dbReference type="ChEBI" id="CHEBI:15378"/>
        <dbReference type="ChEBI" id="CHEBI:33019"/>
        <dbReference type="ChEBI" id="CHEBI:61194"/>
        <dbReference type="ChEBI" id="CHEBI:61382"/>
        <dbReference type="EC" id="3.6.1.66"/>
    </reaction>
</comment>
<dbReference type="FunFam" id="3.90.950.10:FF:000001">
    <property type="entry name" value="dITP/XTP pyrophosphatase"/>
    <property type="match status" value="1"/>
</dbReference>
<evidence type="ECO:0000256" key="4">
    <source>
        <dbReference type="ARBA" id="ARBA00022723"/>
    </source>
</evidence>
<dbReference type="GO" id="GO:0000166">
    <property type="term" value="F:nucleotide binding"/>
    <property type="evidence" value="ECO:0007669"/>
    <property type="project" value="UniProtKB-KW"/>
</dbReference>
<dbReference type="SUPFAM" id="SSF52972">
    <property type="entry name" value="ITPase-like"/>
    <property type="match status" value="1"/>
</dbReference>
<dbReference type="EMBL" id="UINC01009481">
    <property type="protein sequence ID" value="SVA42517.1"/>
    <property type="molecule type" value="Genomic_DNA"/>
</dbReference>
<dbReference type="PANTHER" id="PTHR11067:SF9">
    <property type="entry name" value="INOSINE TRIPHOSPHATE PYROPHOSPHATASE"/>
    <property type="match status" value="1"/>
</dbReference>
<dbReference type="AlphaFoldDB" id="A0A381VSA7"/>
<evidence type="ECO:0000256" key="6">
    <source>
        <dbReference type="ARBA" id="ARBA00022801"/>
    </source>
</evidence>
<keyword evidence="7" id="KW-0460">Magnesium</keyword>
<proteinExistence type="inferred from homology"/>
<gene>
    <name evidence="17" type="ORF">METZ01_LOCUS95371</name>
</gene>
<dbReference type="InterPro" id="IPR029001">
    <property type="entry name" value="ITPase-like_fam"/>
</dbReference>
<dbReference type="CDD" id="cd00515">
    <property type="entry name" value="HAM1"/>
    <property type="match status" value="1"/>
</dbReference>
<comment type="cofactor">
    <cofactor evidence="1">
        <name>Mg(2+)</name>
        <dbReference type="ChEBI" id="CHEBI:18420"/>
    </cofactor>
</comment>
<evidence type="ECO:0000256" key="2">
    <source>
        <dbReference type="ARBA" id="ARBA00008023"/>
    </source>
</evidence>
<organism evidence="17">
    <name type="scientific">marine metagenome</name>
    <dbReference type="NCBI Taxonomy" id="408172"/>
    <lineage>
        <taxon>unclassified sequences</taxon>
        <taxon>metagenomes</taxon>
        <taxon>ecological metagenomes</taxon>
    </lineage>
</organism>
<evidence type="ECO:0000256" key="8">
    <source>
        <dbReference type="ARBA" id="ARBA00023080"/>
    </source>
</evidence>
<evidence type="ECO:0000313" key="17">
    <source>
        <dbReference type="EMBL" id="SVA42517.1"/>
    </source>
</evidence>
<evidence type="ECO:0000256" key="16">
    <source>
        <dbReference type="ARBA" id="ARBA00083635"/>
    </source>
</evidence>
<accession>A0A381VSA7</accession>
<dbReference type="HAMAP" id="MF_01405">
    <property type="entry name" value="Non_canon_purine_NTPase"/>
    <property type="match status" value="1"/>
</dbReference>
<dbReference type="GO" id="GO:0035870">
    <property type="term" value="F:dITP diphosphatase activity"/>
    <property type="evidence" value="ECO:0007669"/>
    <property type="project" value="UniProtKB-ARBA"/>
</dbReference>
<evidence type="ECO:0000256" key="1">
    <source>
        <dbReference type="ARBA" id="ARBA00001946"/>
    </source>
</evidence>
<dbReference type="GO" id="GO:0005829">
    <property type="term" value="C:cytosol"/>
    <property type="evidence" value="ECO:0007669"/>
    <property type="project" value="TreeGrafter"/>
</dbReference>